<dbReference type="PANTHER" id="PTHR34126:SF1">
    <property type="entry name" value="PEROXISOME BIOGENESIS PROTEIN 22"/>
    <property type="match status" value="1"/>
</dbReference>
<feature type="transmembrane region" description="Helical" evidence="2">
    <location>
        <begin position="9"/>
        <end position="29"/>
    </location>
</feature>
<keyword evidence="2" id="KW-0812">Transmembrane</keyword>
<dbReference type="Proteomes" id="UP001479436">
    <property type="component" value="Unassembled WGS sequence"/>
</dbReference>
<sequence>MGRVSPRTALLSSLASGIVVVASGIYWWYTSTCSHKEELLPEDQEIVSLVHEVQRRRSSLTKLLDPISKNKPIMTLSLKNVIVWNPFPDPTTPNYAFLEGTVPMVRSFAKLYDMYLLMQVSSPEERLQIIHLFTSAGLFQPSKPGENDSIERSRLVFCQSPEGKEYIARNLNSYVHVDNDVKIIRNLTPFVKRFIWVRRTSQDRPQHCKVQSHPTSEPFHSAFNEKNEPPKSITTWYPPPKSYPTVGQVATKAVWSEVVASNLEHLEICDDLVKSSMNPNIPNQTCYPNSFPMYN</sequence>
<dbReference type="PANTHER" id="PTHR34126">
    <property type="entry name" value="PEROXISOME BIOGENESIS PROTEIN 22"/>
    <property type="match status" value="1"/>
</dbReference>
<dbReference type="Pfam" id="PF22978">
    <property type="entry name" value="HAD_Pex22"/>
    <property type="match status" value="1"/>
</dbReference>
<evidence type="ECO:0000256" key="2">
    <source>
        <dbReference type="SAM" id="Phobius"/>
    </source>
</evidence>
<comment type="caution">
    <text evidence="3">The sequence shown here is derived from an EMBL/GenBank/DDBJ whole genome shotgun (WGS) entry which is preliminary data.</text>
</comment>
<name>A0ABR2WA43_9FUNG</name>
<gene>
    <name evidence="3" type="ORF">K7432_001096</name>
</gene>
<proteinExistence type="predicted"/>
<evidence type="ECO:0000313" key="3">
    <source>
        <dbReference type="EMBL" id="KAK9728382.1"/>
    </source>
</evidence>
<accession>A0ABR2WA43</accession>
<keyword evidence="2" id="KW-1133">Transmembrane helix</keyword>
<organism evidence="3 4">
    <name type="scientific">Basidiobolus ranarum</name>
    <dbReference type="NCBI Taxonomy" id="34480"/>
    <lineage>
        <taxon>Eukaryota</taxon>
        <taxon>Fungi</taxon>
        <taxon>Fungi incertae sedis</taxon>
        <taxon>Zoopagomycota</taxon>
        <taxon>Entomophthoromycotina</taxon>
        <taxon>Basidiobolomycetes</taxon>
        <taxon>Basidiobolales</taxon>
        <taxon>Basidiobolaceae</taxon>
        <taxon>Basidiobolus</taxon>
    </lineage>
</organism>
<evidence type="ECO:0000256" key="1">
    <source>
        <dbReference type="SAM" id="MobiDB-lite"/>
    </source>
</evidence>
<protein>
    <submittedName>
        <fullName evidence="3">Uncharacterized protein</fullName>
    </submittedName>
</protein>
<reference evidence="3 4" key="1">
    <citation type="submission" date="2023-04" db="EMBL/GenBank/DDBJ databases">
        <title>Genome of Basidiobolus ranarum AG-B5.</title>
        <authorList>
            <person name="Stajich J.E."/>
            <person name="Carter-House D."/>
            <person name="Gryganskyi A."/>
        </authorList>
    </citation>
    <scope>NUCLEOTIDE SEQUENCE [LARGE SCALE GENOMIC DNA]</scope>
    <source>
        <strain evidence="3 4">AG-B5</strain>
    </source>
</reference>
<dbReference type="EMBL" id="JASJQH010006898">
    <property type="protein sequence ID" value="KAK9728382.1"/>
    <property type="molecule type" value="Genomic_DNA"/>
</dbReference>
<evidence type="ECO:0000313" key="4">
    <source>
        <dbReference type="Proteomes" id="UP001479436"/>
    </source>
</evidence>
<keyword evidence="2" id="KW-0472">Membrane</keyword>
<feature type="region of interest" description="Disordered" evidence="1">
    <location>
        <begin position="206"/>
        <end position="231"/>
    </location>
</feature>
<dbReference type="InterPro" id="IPR037485">
    <property type="entry name" value="PEX22"/>
</dbReference>
<keyword evidence="4" id="KW-1185">Reference proteome</keyword>